<accession>A0ABD2INX0</accession>
<keyword evidence="2" id="KW-1185">Reference proteome</keyword>
<organism evidence="1 2">
    <name type="scientific">Heterodera schachtii</name>
    <name type="common">Sugarbeet cyst nematode worm</name>
    <name type="synonym">Tylenchus schachtii</name>
    <dbReference type="NCBI Taxonomy" id="97005"/>
    <lineage>
        <taxon>Eukaryota</taxon>
        <taxon>Metazoa</taxon>
        <taxon>Ecdysozoa</taxon>
        <taxon>Nematoda</taxon>
        <taxon>Chromadorea</taxon>
        <taxon>Rhabditida</taxon>
        <taxon>Tylenchina</taxon>
        <taxon>Tylenchomorpha</taxon>
        <taxon>Tylenchoidea</taxon>
        <taxon>Heteroderidae</taxon>
        <taxon>Heteroderinae</taxon>
        <taxon>Heterodera</taxon>
    </lineage>
</organism>
<dbReference type="EMBL" id="JBICCN010000277">
    <property type="protein sequence ID" value="KAL3081193.1"/>
    <property type="molecule type" value="Genomic_DNA"/>
</dbReference>
<gene>
    <name evidence="1" type="ORF">niasHS_013885</name>
</gene>
<reference evidence="1 2" key="1">
    <citation type="submission" date="2024-10" db="EMBL/GenBank/DDBJ databases">
        <authorList>
            <person name="Kim D."/>
        </authorList>
    </citation>
    <scope>NUCLEOTIDE SEQUENCE [LARGE SCALE GENOMIC DNA]</scope>
    <source>
        <strain evidence="1">Taebaek</strain>
    </source>
</reference>
<evidence type="ECO:0000313" key="1">
    <source>
        <dbReference type="EMBL" id="KAL3081193.1"/>
    </source>
</evidence>
<sequence length="124" mass="13464">MAATIRGLLTTGVRKARQNLTNTTNLLANDEAEVAELATHTLGNSGEKHGNHSKTIKQIGNTYGWDAITNRYGDGFKRANDLRSDLFRLPRASSSTGSLRAFSEAVERICRQLSSLSATIDDSP</sequence>
<name>A0ABD2INX0_HETSC</name>
<proteinExistence type="predicted"/>
<dbReference type="Proteomes" id="UP001620645">
    <property type="component" value="Unassembled WGS sequence"/>
</dbReference>
<dbReference type="AlphaFoldDB" id="A0ABD2INX0"/>
<evidence type="ECO:0000313" key="2">
    <source>
        <dbReference type="Proteomes" id="UP001620645"/>
    </source>
</evidence>
<comment type="caution">
    <text evidence="1">The sequence shown here is derived from an EMBL/GenBank/DDBJ whole genome shotgun (WGS) entry which is preliminary data.</text>
</comment>
<protein>
    <submittedName>
        <fullName evidence="1">Uncharacterized protein</fullName>
    </submittedName>
</protein>